<keyword evidence="6 7" id="KW-0325">Glycoprotein</keyword>
<dbReference type="AlphaFoldDB" id="A0A816TET5"/>
<dbReference type="GO" id="GO:0016020">
    <property type="term" value="C:membrane"/>
    <property type="evidence" value="ECO:0007669"/>
    <property type="project" value="UniProtKB-SubCell"/>
</dbReference>
<evidence type="ECO:0000313" key="8">
    <source>
        <dbReference type="EMBL" id="CAF2100107.1"/>
    </source>
</evidence>
<name>A0A816TET5_BRANA</name>
<dbReference type="PANTHER" id="PTHR10108">
    <property type="entry name" value="SAM-DEPENDENT METHYLTRANSFERASE"/>
    <property type="match status" value="1"/>
</dbReference>
<dbReference type="EMBL" id="HG994359">
    <property type="protein sequence ID" value="CAF2100107.1"/>
    <property type="molecule type" value="Genomic_DNA"/>
</dbReference>
<dbReference type="GO" id="GO:0008168">
    <property type="term" value="F:methyltransferase activity"/>
    <property type="evidence" value="ECO:0007669"/>
    <property type="project" value="UniProtKB-UniRule"/>
</dbReference>
<keyword evidence="3" id="KW-0812">Transmembrane</keyword>
<evidence type="ECO:0000256" key="4">
    <source>
        <dbReference type="ARBA" id="ARBA00022989"/>
    </source>
</evidence>
<keyword evidence="7" id="KW-0735">Signal-anchor</keyword>
<dbReference type="EC" id="2.1.1.-" evidence="7"/>
<organism evidence="8">
    <name type="scientific">Brassica napus</name>
    <name type="common">Rape</name>
    <dbReference type="NCBI Taxonomy" id="3708"/>
    <lineage>
        <taxon>Eukaryota</taxon>
        <taxon>Viridiplantae</taxon>
        <taxon>Streptophyta</taxon>
        <taxon>Embryophyta</taxon>
        <taxon>Tracheophyta</taxon>
        <taxon>Spermatophyta</taxon>
        <taxon>Magnoliopsida</taxon>
        <taxon>eudicotyledons</taxon>
        <taxon>Gunneridae</taxon>
        <taxon>Pentapetalae</taxon>
        <taxon>rosids</taxon>
        <taxon>malvids</taxon>
        <taxon>Brassicales</taxon>
        <taxon>Brassicaceae</taxon>
        <taxon>Brassiceae</taxon>
        <taxon>Brassica</taxon>
    </lineage>
</organism>
<keyword evidence="1 7" id="KW-0489">Methyltransferase</keyword>
<keyword evidence="2 7" id="KW-0808">Transferase</keyword>
<evidence type="ECO:0000256" key="2">
    <source>
        <dbReference type="ARBA" id="ARBA00022679"/>
    </source>
</evidence>
<keyword evidence="4" id="KW-1133">Transmembrane helix</keyword>
<evidence type="ECO:0000256" key="6">
    <source>
        <dbReference type="ARBA" id="ARBA00023180"/>
    </source>
</evidence>
<dbReference type="Proteomes" id="UP001295469">
    <property type="component" value="Chromosome A05"/>
</dbReference>
<dbReference type="InterPro" id="IPR004159">
    <property type="entry name" value="Put_SAM_MeTrfase"/>
</dbReference>
<evidence type="ECO:0000256" key="7">
    <source>
        <dbReference type="RuleBase" id="RU366043"/>
    </source>
</evidence>
<comment type="subcellular location">
    <subcellularLocation>
        <location evidence="7">Membrane</location>
        <topology evidence="7">Single-pass type II membrane protein</topology>
    </subcellularLocation>
</comment>
<protein>
    <recommendedName>
        <fullName evidence="7">Methyltransferase</fullName>
        <ecNumber evidence="7">2.1.1.-</ecNumber>
    </recommendedName>
</protein>
<proteinExistence type="inferred from homology"/>
<evidence type="ECO:0000256" key="1">
    <source>
        <dbReference type="ARBA" id="ARBA00022603"/>
    </source>
</evidence>
<dbReference type="GO" id="GO:0032259">
    <property type="term" value="P:methylation"/>
    <property type="evidence" value="ECO:0007669"/>
    <property type="project" value="UniProtKB-KW"/>
</dbReference>
<dbReference type="Pfam" id="PF03141">
    <property type="entry name" value="Methyltransf_29"/>
    <property type="match status" value="1"/>
</dbReference>
<sequence>ARHLATPHVISVAAPRLPPSVASSISLPIAEDLKPRQPISLLFSSEGLMVDPTIISLVSISLVSVMVEVDRILRPQGTFIVNDGMEKIGEIEKMMESLKWNVRMTHSRYGEGVISVQKSWWRPTEVETITSAIASERELV</sequence>
<dbReference type="PANTHER" id="PTHR10108:SF1141">
    <property type="entry name" value="METHYLTRANSFERASE PMT24-RELATED"/>
    <property type="match status" value="1"/>
</dbReference>
<keyword evidence="5" id="KW-0472">Membrane</keyword>
<gene>
    <name evidence="8" type="ORF">DARMORV10_A05P29470.1</name>
</gene>
<accession>A0A816TET5</accession>
<comment type="similarity">
    <text evidence="7">Belongs to the methyltransferase superfamily.</text>
</comment>
<evidence type="ECO:0000256" key="3">
    <source>
        <dbReference type="ARBA" id="ARBA00022692"/>
    </source>
</evidence>
<evidence type="ECO:0000256" key="5">
    <source>
        <dbReference type="ARBA" id="ARBA00023136"/>
    </source>
</evidence>
<feature type="non-terminal residue" evidence="8">
    <location>
        <position position="140"/>
    </location>
</feature>
<reference evidence="8" key="1">
    <citation type="submission" date="2021-01" db="EMBL/GenBank/DDBJ databases">
        <authorList>
            <consortium name="Genoscope - CEA"/>
            <person name="William W."/>
        </authorList>
    </citation>
    <scope>NUCLEOTIDE SEQUENCE</scope>
</reference>